<sequence>MTNNFLTSIRSLKLIEGYKTSQIYPFSSAASTSGSGDGGLAKPPPPPPPRSVSLMSASTCYPHAPSTSGAFAPDSILPCGLPSAAALEPALDACLRPVDHVSALAASYRRMSSSSGKAEGDDLCDVYLEQHALFRGIGDARLLRRALRAARIHACDPHRRVVLAAWLRYERREDEFDPMPPPLDPCGPTTPLLECPRSAVFARESSGVDTVCPCRRRPPPPPRLTRESSKAIGAGDDDDSEEEEEEEEEEEAETSDLWFLIGKEQVACERSCIAALAKPLNTLLYGGFAEARRDHIDFSRDGISPRGMRAVAAYSRDGRLDDFPPDTMLELLTFANKFCCDGLKVACDNKLASMVRGVDEALSLIDLGLEEAAQLLVATCLQAFLRELPKSLSNPDVARLLCSPEGRERLDASGNASFTLYYFLSYVAMEEDMRSNTTVMLLERLWECAELPWHKQLALHQLGCVMLERGEFMDAQGWFENAVAEGHVYSLAGVARTKFKCGHKYMAYKLMNRVVGDYEPAGWMYQERSMYCLGKEKMADIRTATELDPTLTYPYKYRAAALLEEDKFEAALEEIGKHWNMADCWMQLYDRWSGVDDIGSLAVVQQMLAREPGNSSLRFRQSLLLLRLNCQKAAMRSLRLARNSSIHEHERLVYEGWILYDTGHRNEALEKAEQSIRLQRSFEAFFLKAYALGDSSLDVESALSVVQLLEQANSCASDNLRKGQAYNNMGSIYVDCDLLDEATECYSIALSIKHTRAHQGLARVHYLKNRKKAAFDEMSSLIKIAKNSASAYEKRSEYAERDVAKSDLNMATLLDPTRTYPYRYRAAVLMDENKEDEAIGELSQALAFRPDLQLLHLRAAFFDSMGDNTSTLRDCEAALCMDPTHGDTLDLYNRASSKADQSQS</sequence>
<proteinExistence type="predicted"/>
<keyword evidence="2" id="KW-1185">Reference proteome</keyword>
<dbReference type="Proteomes" id="UP001732700">
    <property type="component" value="Chromosome 5D"/>
</dbReference>
<organism evidence="1 2">
    <name type="scientific">Avena sativa</name>
    <name type="common">Oat</name>
    <dbReference type="NCBI Taxonomy" id="4498"/>
    <lineage>
        <taxon>Eukaryota</taxon>
        <taxon>Viridiplantae</taxon>
        <taxon>Streptophyta</taxon>
        <taxon>Embryophyta</taxon>
        <taxon>Tracheophyta</taxon>
        <taxon>Spermatophyta</taxon>
        <taxon>Magnoliopsida</taxon>
        <taxon>Liliopsida</taxon>
        <taxon>Poales</taxon>
        <taxon>Poaceae</taxon>
        <taxon>BOP clade</taxon>
        <taxon>Pooideae</taxon>
        <taxon>Poodae</taxon>
        <taxon>Poeae</taxon>
        <taxon>Poeae Chloroplast Group 1 (Aveneae type)</taxon>
        <taxon>Aveninae</taxon>
        <taxon>Avena</taxon>
    </lineage>
</organism>
<reference evidence="1" key="1">
    <citation type="submission" date="2021-05" db="EMBL/GenBank/DDBJ databases">
        <authorList>
            <person name="Scholz U."/>
            <person name="Mascher M."/>
            <person name="Fiebig A."/>
        </authorList>
    </citation>
    <scope>NUCLEOTIDE SEQUENCE [LARGE SCALE GENOMIC DNA]</scope>
</reference>
<dbReference type="EnsemblPlants" id="AVESA.00010b.r2.5DG1004140.1">
    <property type="protein sequence ID" value="AVESA.00010b.r2.5DG1004140.1.CDS"/>
    <property type="gene ID" value="AVESA.00010b.r2.5DG1004140"/>
</dbReference>
<reference evidence="1" key="2">
    <citation type="submission" date="2025-09" db="UniProtKB">
        <authorList>
            <consortium name="EnsemblPlants"/>
        </authorList>
    </citation>
    <scope>IDENTIFICATION</scope>
</reference>
<protein>
    <submittedName>
        <fullName evidence="1">Uncharacterized protein</fullName>
    </submittedName>
</protein>
<accession>A0ACD5YN39</accession>
<name>A0ACD5YN39_AVESA</name>
<evidence type="ECO:0000313" key="1">
    <source>
        <dbReference type="EnsemblPlants" id="AVESA.00010b.r2.5DG1004140.1.CDS"/>
    </source>
</evidence>
<evidence type="ECO:0000313" key="2">
    <source>
        <dbReference type="Proteomes" id="UP001732700"/>
    </source>
</evidence>